<feature type="domain" description="Class II Histidinyl-tRNA synthetase (HisRS)-like catalytic core" evidence="2">
    <location>
        <begin position="12"/>
        <end position="174"/>
    </location>
</feature>
<feature type="binding site" evidence="1">
    <location>
        <position position="112"/>
    </location>
    <ligand>
        <name>L-histidine</name>
        <dbReference type="ChEBI" id="CHEBI:57595"/>
    </ligand>
</feature>
<gene>
    <name evidence="3" type="ORF">KIN_04650</name>
</gene>
<accession>A0A6N6JAX3</accession>
<dbReference type="InterPro" id="IPR045864">
    <property type="entry name" value="aa-tRNA-synth_II/BPL/LPL"/>
</dbReference>
<dbReference type="InterPro" id="IPR004516">
    <property type="entry name" value="HisRS/HisZ"/>
</dbReference>
<dbReference type="EMBL" id="BLJE01000001">
    <property type="protein sequence ID" value="GFE63391.1"/>
    <property type="molecule type" value="Genomic_DNA"/>
</dbReference>
<dbReference type="PANTHER" id="PTHR11476:SF7">
    <property type="entry name" value="HISTIDINE--TRNA LIGASE"/>
    <property type="match status" value="1"/>
</dbReference>
<protein>
    <submittedName>
        <fullName evidence="3">ATP phosphoribosyltransferase regulatory subunit</fullName>
    </submittedName>
</protein>
<dbReference type="GO" id="GO:0005737">
    <property type="term" value="C:cytoplasm"/>
    <property type="evidence" value="ECO:0007669"/>
    <property type="project" value="InterPro"/>
</dbReference>
<reference evidence="3 4" key="1">
    <citation type="submission" date="2019-12" db="EMBL/GenBank/DDBJ databases">
        <title>Litoreibacter badius sp. nov., a novel bacteriochlorophyll a-containing bacterium in the genus Litoreibacter.</title>
        <authorList>
            <person name="Kanamuro M."/>
            <person name="Takabe Y."/>
            <person name="Mori K."/>
            <person name="Takaichi S."/>
            <person name="Hanada S."/>
        </authorList>
    </citation>
    <scope>NUCLEOTIDE SEQUENCE [LARGE SCALE GENOMIC DNA]</scope>
    <source>
        <strain evidence="3 4">K6</strain>
    </source>
</reference>
<keyword evidence="3" id="KW-0808">Transferase</keyword>
<keyword evidence="4" id="KW-1185">Reference proteome</keyword>
<dbReference type="NCBIfam" id="NF008952">
    <property type="entry name" value="PRK12295.1-5"/>
    <property type="match status" value="1"/>
</dbReference>
<feature type="binding site" evidence="1">
    <location>
        <position position="116"/>
    </location>
    <ligand>
        <name>L-histidine</name>
        <dbReference type="ChEBI" id="CHEBI:57595"/>
    </ligand>
</feature>
<dbReference type="AlphaFoldDB" id="A0A6N6JAX3"/>
<sequence>MVLGKSLSQDGAVRSAAEALFATFQAAGAMPVETAMLQPADTLLDLYGEDIRARAYVTDDPVLGEQMLRPDFTVPVVQMHMSGGADPARYAYMGKVFRKQDAGSGRLNEYFQVGYEVFDRSAPEALDAEVFVTFAAALEGIAHTAVVGDMGLLTSVVAGLSTSERRRAALMRHVWRPIRFRRLLDRFGGAAPPLERNTLTDDAPEIGLRTKADVTDRLALLAEEARESPIPANELSAMDAILSLAAPAPDALARLETLSGNLPSLRPAVDRLARRFDALRKRGIDTEALMFEGSYGRTHMEYYDGFVFGFSAGDIGPIATGGRYDALTRALGSNGAIPAVGGVVRPDLLLQARSASS</sequence>
<name>A0A6N6JAX3_9RHOB</name>
<evidence type="ECO:0000313" key="4">
    <source>
        <dbReference type="Proteomes" id="UP000436822"/>
    </source>
</evidence>
<dbReference type="Proteomes" id="UP000436822">
    <property type="component" value="Unassembled WGS sequence"/>
</dbReference>
<comment type="caution">
    <text evidence="3">The sequence shown here is derived from an EMBL/GenBank/DDBJ whole genome shotgun (WGS) entry which is preliminary data.</text>
</comment>
<dbReference type="PANTHER" id="PTHR11476">
    <property type="entry name" value="HISTIDYL-TRNA SYNTHETASE"/>
    <property type="match status" value="1"/>
</dbReference>
<feature type="domain" description="Class II Histidinyl-tRNA synthetase (HisRS)-like catalytic core" evidence="2">
    <location>
        <begin position="221"/>
        <end position="344"/>
    </location>
</feature>
<dbReference type="OrthoDB" id="9797914at2"/>
<feature type="binding site" evidence="1">
    <location>
        <position position="98"/>
    </location>
    <ligand>
        <name>L-histidine</name>
        <dbReference type="ChEBI" id="CHEBI:57595"/>
    </ligand>
</feature>
<feature type="binding site" evidence="1">
    <location>
        <begin position="302"/>
        <end position="303"/>
    </location>
    <ligand>
        <name>L-histidine</name>
        <dbReference type="ChEBI" id="CHEBI:57595"/>
    </ligand>
</feature>
<evidence type="ECO:0000256" key="1">
    <source>
        <dbReference type="PIRSR" id="PIRSR001549-1"/>
    </source>
</evidence>
<dbReference type="GO" id="GO:0016757">
    <property type="term" value="F:glycosyltransferase activity"/>
    <property type="evidence" value="ECO:0007669"/>
    <property type="project" value="UniProtKB-KW"/>
</dbReference>
<organism evidence="3 4">
    <name type="scientific">Litoreibacter roseus</name>
    <dbReference type="NCBI Taxonomy" id="2601869"/>
    <lineage>
        <taxon>Bacteria</taxon>
        <taxon>Pseudomonadati</taxon>
        <taxon>Pseudomonadota</taxon>
        <taxon>Alphaproteobacteria</taxon>
        <taxon>Rhodobacterales</taxon>
        <taxon>Roseobacteraceae</taxon>
        <taxon>Litoreibacter</taxon>
    </lineage>
</organism>
<dbReference type="Pfam" id="PF13393">
    <property type="entry name" value="tRNA-synt_His"/>
    <property type="match status" value="2"/>
</dbReference>
<proteinExistence type="predicted"/>
<dbReference type="PIRSF" id="PIRSF001549">
    <property type="entry name" value="His-tRNA_synth"/>
    <property type="match status" value="1"/>
</dbReference>
<dbReference type="InterPro" id="IPR041715">
    <property type="entry name" value="HisRS-like_core"/>
</dbReference>
<evidence type="ECO:0000259" key="2">
    <source>
        <dbReference type="Pfam" id="PF13393"/>
    </source>
</evidence>
<feature type="binding site" evidence="1">
    <location>
        <begin position="71"/>
        <end position="73"/>
    </location>
    <ligand>
        <name>L-histidine</name>
        <dbReference type="ChEBI" id="CHEBI:57595"/>
    </ligand>
</feature>
<keyword evidence="3" id="KW-0328">Glycosyltransferase</keyword>
<dbReference type="Gene3D" id="3.30.930.10">
    <property type="entry name" value="Bira Bifunctional Protein, Domain 2"/>
    <property type="match status" value="1"/>
</dbReference>
<feature type="binding site" evidence="1">
    <location>
        <position position="297"/>
    </location>
    <ligand>
        <name>L-histidine</name>
        <dbReference type="ChEBI" id="CHEBI:57595"/>
    </ligand>
</feature>
<evidence type="ECO:0000313" key="3">
    <source>
        <dbReference type="EMBL" id="GFE63391.1"/>
    </source>
</evidence>
<dbReference type="SUPFAM" id="SSF55681">
    <property type="entry name" value="Class II aaRS and biotin synthetases"/>
    <property type="match status" value="1"/>
</dbReference>